<keyword evidence="1" id="KW-0472">Membrane</keyword>
<dbReference type="PROSITE" id="PS51257">
    <property type="entry name" value="PROKAR_LIPOPROTEIN"/>
    <property type="match status" value="1"/>
</dbReference>
<dbReference type="Proteomes" id="UP000240904">
    <property type="component" value="Unassembled WGS sequence"/>
</dbReference>
<feature type="transmembrane region" description="Helical" evidence="1">
    <location>
        <begin position="226"/>
        <end position="244"/>
    </location>
</feature>
<keyword evidence="1" id="KW-0812">Transmembrane</keyword>
<keyword evidence="3" id="KW-1185">Reference proteome</keyword>
<feature type="transmembrane region" description="Helical" evidence="1">
    <location>
        <begin position="154"/>
        <end position="175"/>
    </location>
</feature>
<gene>
    <name evidence="2" type="ORF">C9I89_20820</name>
</gene>
<evidence type="ECO:0000256" key="1">
    <source>
        <dbReference type="SAM" id="Phobius"/>
    </source>
</evidence>
<keyword evidence="1" id="KW-1133">Transmembrane helix</keyword>
<dbReference type="RefSeq" id="WP_107285252.1">
    <property type="nucleotide sequence ID" value="NZ_PYMC01000024.1"/>
</dbReference>
<comment type="caution">
    <text evidence="2">The sequence shown here is derived from an EMBL/GenBank/DDBJ whole genome shotgun (WGS) entry which is preliminary data.</text>
</comment>
<dbReference type="OrthoDB" id="6706344at2"/>
<dbReference type="AlphaFoldDB" id="A0A2T3MSF5"/>
<reference evidence="2 3" key="1">
    <citation type="submission" date="2018-03" db="EMBL/GenBank/DDBJ databases">
        <title>Whole genome sequencing of Histamine producing bacteria.</title>
        <authorList>
            <person name="Butler K."/>
        </authorList>
    </citation>
    <scope>NUCLEOTIDE SEQUENCE [LARGE SCALE GENOMIC DNA]</scope>
    <source>
        <strain evidence="2 3">DSM 16190</strain>
    </source>
</reference>
<organism evidence="2 3">
    <name type="scientific">Photobacterium lipolyticum</name>
    <dbReference type="NCBI Taxonomy" id="266810"/>
    <lineage>
        <taxon>Bacteria</taxon>
        <taxon>Pseudomonadati</taxon>
        <taxon>Pseudomonadota</taxon>
        <taxon>Gammaproteobacteria</taxon>
        <taxon>Vibrionales</taxon>
        <taxon>Vibrionaceae</taxon>
        <taxon>Photobacterium</taxon>
    </lineage>
</organism>
<sequence>MKKLTAILTILSIMFITACSYKLDESSIPSESQDAIDYMQLLIDDDIEKFRSNFNSELFSIVTEEDLHRVTAFIPGGEVLSTKVISWNIRTVNSVWHGNFVLEYQFTSGWAVAQVSLGRIGDNTVLNAFSFTPTKASQEELNSFLAVTPTLDRILIVVLTFASLIFMVITCYSVYKTPMPVKKWKWYLLSFLGFGAVTMNWTTGVINFQLLTVQLVGFGAGTGTQYAPWMFKFTVPVSAMIFWMRRKKYIEQAKAYTTKQSTEEQSAD</sequence>
<proteinExistence type="predicted"/>
<dbReference type="EMBL" id="PYMC01000024">
    <property type="protein sequence ID" value="PSW00656.1"/>
    <property type="molecule type" value="Genomic_DNA"/>
</dbReference>
<accession>A0A2T3MSF5</accession>
<feature type="transmembrane region" description="Helical" evidence="1">
    <location>
        <begin position="187"/>
        <end position="206"/>
    </location>
</feature>
<evidence type="ECO:0000313" key="2">
    <source>
        <dbReference type="EMBL" id="PSW00656.1"/>
    </source>
</evidence>
<name>A0A2T3MSF5_9GAMM</name>
<evidence type="ECO:0000313" key="3">
    <source>
        <dbReference type="Proteomes" id="UP000240904"/>
    </source>
</evidence>
<protein>
    <submittedName>
        <fullName evidence="2">Uncharacterized protein</fullName>
    </submittedName>
</protein>